<evidence type="ECO:0000256" key="2">
    <source>
        <dbReference type="RuleBase" id="RU003860"/>
    </source>
</evidence>
<name>A0A2G5BFA0_COERN</name>
<proteinExistence type="inferred from homology"/>
<dbReference type="EMBL" id="KZ303494">
    <property type="protein sequence ID" value="PIA17397.1"/>
    <property type="molecule type" value="Genomic_DNA"/>
</dbReference>
<dbReference type="InterPro" id="IPR002634">
    <property type="entry name" value="BolA"/>
</dbReference>
<dbReference type="PANTHER" id="PTHR46188">
    <property type="entry name" value="BOLA-LIKE PROTEIN 3"/>
    <property type="match status" value="1"/>
</dbReference>
<comment type="similarity">
    <text evidence="1 2">Belongs to the BolA/IbaG family.</text>
</comment>
<feature type="non-terminal residue" evidence="3">
    <location>
        <position position="70"/>
    </location>
</feature>
<evidence type="ECO:0000313" key="3">
    <source>
        <dbReference type="EMBL" id="PIA17397.1"/>
    </source>
</evidence>
<organism evidence="3 4">
    <name type="scientific">Coemansia reversa (strain ATCC 12441 / NRRL 1564)</name>
    <dbReference type="NCBI Taxonomy" id="763665"/>
    <lineage>
        <taxon>Eukaryota</taxon>
        <taxon>Fungi</taxon>
        <taxon>Fungi incertae sedis</taxon>
        <taxon>Zoopagomycota</taxon>
        <taxon>Kickxellomycotina</taxon>
        <taxon>Kickxellomycetes</taxon>
        <taxon>Kickxellales</taxon>
        <taxon>Kickxellaceae</taxon>
        <taxon>Coemansia</taxon>
    </lineage>
</organism>
<dbReference type="Proteomes" id="UP000242474">
    <property type="component" value="Unassembled WGS sequence"/>
</dbReference>
<dbReference type="Pfam" id="PF01722">
    <property type="entry name" value="BolA"/>
    <property type="match status" value="1"/>
</dbReference>
<dbReference type="PANTHER" id="PTHR46188:SF1">
    <property type="entry name" value="BOLA-LIKE PROTEIN 3"/>
    <property type="match status" value="1"/>
</dbReference>
<feature type="non-terminal residue" evidence="3">
    <location>
        <position position="1"/>
    </location>
</feature>
<dbReference type="PIRSF" id="PIRSF003113">
    <property type="entry name" value="BolA"/>
    <property type="match status" value="1"/>
</dbReference>
<accession>A0A2G5BFA0</accession>
<dbReference type="STRING" id="763665.A0A2G5BFA0"/>
<sequence>IEKKLDAEFPGSIIKLEDISGGCGTSMRLTITSDAFDSISSRLKRSRMVNHALKEEIAELHAFQLVSLRE</sequence>
<dbReference type="InterPro" id="IPR036065">
    <property type="entry name" value="BolA-like_sf"/>
</dbReference>
<dbReference type="AlphaFoldDB" id="A0A2G5BFA0"/>
<dbReference type="InterPro" id="IPR052275">
    <property type="entry name" value="Mt_Fe-S_assembly_factor"/>
</dbReference>
<protein>
    <recommendedName>
        <fullName evidence="5">Bola-like protein</fullName>
    </recommendedName>
</protein>
<evidence type="ECO:0008006" key="5">
    <source>
        <dbReference type="Google" id="ProtNLM"/>
    </source>
</evidence>
<evidence type="ECO:0000256" key="1">
    <source>
        <dbReference type="ARBA" id="ARBA00005578"/>
    </source>
</evidence>
<dbReference type="SUPFAM" id="SSF82657">
    <property type="entry name" value="BolA-like"/>
    <property type="match status" value="1"/>
</dbReference>
<gene>
    <name evidence="3" type="ORF">COEREDRAFT_30419</name>
</gene>
<keyword evidence="4" id="KW-1185">Reference proteome</keyword>
<evidence type="ECO:0000313" key="4">
    <source>
        <dbReference type="Proteomes" id="UP000242474"/>
    </source>
</evidence>
<dbReference type="Gene3D" id="3.30.300.90">
    <property type="entry name" value="BolA-like"/>
    <property type="match status" value="1"/>
</dbReference>
<dbReference type="GO" id="GO:0005759">
    <property type="term" value="C:mitochondrial matrix"/>
    <property type="evidence" value="ECO:0007669"/>
    <property type="project" value="TreeGrafter"/>
</dbReference>
<reference evidence="3 4" key="1">
    <citation type="journal article" date="2015" name="Genome Biol. Evol.">
        <title>Phylogenomic analyses indicate that early fungi evolved digesting cell walls of algal ancestors of land plants.</title>
        <authorList>
            <person name="Chang Y."/>
            <person name="Wang S."/>
            <person name="Sekimoto S."/>
            <person name="Aerts A.L."/>
            <person name="Choi C."/>
            <person name="Clum A."/>
            <person name="LaButti K.M."/>
            <person name="Lindquist E.A."/>
            <person name="Yee Ngan C."/>
            <person name="Ohm R.A."/>
            <person name="Salamov A.A."/>
            <person name="Grigoriev I.V."/>
            <person name="Spatafora J.W."/>
            <person name="Berbee M.L."/>
        </authorList>
    </citation>
    <scope>NUCLEOTIDE SEQUENCE [LARGE SCALE GENOMIC DNA]</scope>
    <source>
        <strain evidence="3 4">NRRL 1564</strain>
    </source>
</reference>
<dbReference type="OrthoDB" id="203381at2759"/>